<dbReference type="PANTHER" id="PTHR12855:SF10">
    <property type="entry name" value="DNA METHYLTRANSFERASE 1-ASSOCIATED PROTEIN 1"/>
    <property type="match status" value="1"/>
</dbReference>
<feature type="compositionally biased region" description="Basic and acidic residues" evidence="8">
    <location>
        <begin position="583"/>
        <end position="597"/>
    </location>
</feature>
<dbReference type="GO" id="GO:0006338">
    <property type="term" value="P:chromatin remodeling"/>
    <property type="evidence" value="ECO:0007669"/>
    <property type="project" value="InterPro"/>
</dbReference>
<evidence type="ECO:0000256" key="3">
    <source>
        <dbReference type="ARBA" id="ARBA00019132"/>
    </source>
</evidence>
<sequence length="626" mass="69330">MTSSDVRDVLNLGDGVSGLRPSKKQKIAAPRPNLKGLAREVHNLGGDNPIAIVPEATHFKKRRFASRKPAARWEMRSFKNSARTDSEFTLRHWRRKDEKQDDSDVSPEQTSQGEQPQLLRDGTENSAFAKYNVQVSVPQYSEDQYQQSLQHNDWTKEETDYLLELARDFDLRWPLIWDRYEWNPPATNGEADADGDESKAIVPATRPRSLEDLKARYYEVASKMMAAQKPVQYMTQPEFSLHELMAHFNPQQEKLRKEFALNALTRSREEAREEESLLLEIKRILARSERFNEERRELYNRLDYPRADTDINAFKSSAGLQNLLQNLMTADKSKKRKSLMPGDGTSPSGTAPPQTAAAASSAATAAAAAQEAGRRESTAASTGPRDSTGPAATPTASNNKKGQQQQQQERRKLSTQEELLYGVTHHDRLGSGPTFRTERINKLFSHKSNQQQNRITNVLNELDVPNKLAMPTAATTHQYEQLLAAVNSLLDARKVSDKLDAEIKVEQAKKAEREKAMTPPESESTVEKDKTDQDPGTGNDSEAGAATGATAGKADGDVTSAPGDTSKGISEMTAPTIEASDASSKETELLNEIDKNGRPGSSGAAHKRSASVLSSVSDKSNKRQKK</sequence>
<dbReference type="GO" id="GO:0000122">
    <property type="term" value="P:negative regulation of transcription by RNA polymerase II"/>
    <property type="evidence" value="ECO:0007669"/>
    <property type="project" value="TreeGrafter"/>
</dbReference>
<evidence type="ECO:0000256" key="4">
    <source>
        <dbReference type="ARBA" id="ARBA00022853"/>
    </source>
</evidence>
<protein>
    <recommendedName>
        <fullName evidence="3">SWR1-complex protein 4</fullName>
    </recommendedName>
</protein>
<feature type="region of interest" description="Disordered" evidence="8">
    <location>
        <begin position="508"/>
        <end position="626"/>
    </location>
</feature>
<dbReference type="GO" id="GO:0003714">
    <property type="term" value="F:transcription corepressor activity"/>
    <property type="evidence" value="ECO:0007669"/>
    <property type="project" value="TreeGrafter"/>
</dbReference>
<keyword evidence="6" id="KW-0804">Transcription</keyword>
<feature type="region of interest" description="Disordered" evidence="8">
    <location>
        <begin position="332"/>
        <end position="413"/>
    </location>
</feature>
<keyword evidence="4" id="KW-0156">Chromatin regulator</keyword>
<dbReference type="EMBL" id="MRDB01000080">
    <property type="protein sequence ID" value="RKL26986.1"/>
    <property type="molecule type" value="Genomic_DNA"/>
</dbReference>
<organism evidence="10 11">
    <name type="scientific">Gibberella intermedia</name>
    <name type="common">Bulb rot disease fungus</name>
    <name type="synonym">Fusarium proliferatum</name>
    <dbReference type="NCBI Taxonomy" id="948311"/>
    <lineage>
        <taxon>Eukaryota</taxon>
        <taxon>Fungi</taxon>
        <taxon>Dikarya</taxon>
        <taxon>Ascomycota</taxon>
        <taxon>Pezizomycotina</taxon>
        <taxon>Sordariomycetes</taxon>
        <taxon>Hypocreomycetidae</taxon>
        <taxon>Hypocreales</taxon>
        <taxon>Nectriaceae</taxon>
        <taxon>Fusarium</taxon>
        <taxon>Fusarium fujikuroi species complex</taxon>
    </lineage>
</organism>
<dbReference type="Gene3D" id="1.10.10.60">
    <property type="entry name" value="Homeodomain-like"/>
    <property type="match status" value="1"/>
</dbReference>
<evidence type="ECO:0000256" key="8">
    <source>
        <dbReference type="SAM" id="MobiDB-lite"/>
    </source>
</evidence>
<evidence type="ECO:0000256" key="6">
    <source>
        <dbReference type="ARBA" id="ARBA00023163"/>
    </source>
</evidence>
<dbReference type="GO" id="GO:0035267">
    <property type="term" value="C:NuA4 histone acetyltransferase complex"/>
    <property type="evidence" value="ECO:0007669"/>
    <property type="project" value="InterPro"/>
</dbReference>
<feature type="compositionally biased region" description="Low complexity" evidence="8">
    <location>
        <begin position="543"/>
        <end position="553"/>
    </location>
</feature>
<proteinExistence type="inferred from homology"/>
<comment type="similarity">
    <text evidence="2">Belongs to the SWC4 family.</text>
</comment>
<keyword evidence="5" id="KW-0805">Transcription regulation</keyword>
<feature type="compositionally biased region" description="Low complexity" evidence="8">
    <location>
        <begin position="344"/>
        <end position="370"/>
    </location>
</feature>
<evidence type="ECO:0000259" key="9">
    <source>
        <dbReference type="Pfam" id="PF16282"/>
    </source>
</evidence>
<evidence type="ECO:0000256" key="1">
    <source>
        <dbReference type="ARBA" id="ARBA00004123"/>
    </source>
</evidence>
<evidence type="ECO:0000313" key="10">
    <source>
        <dbReference type="EMBL" id="RKL26986.1"/>
    </source>
</evidence>
<comment type="caution">
    <text evidence="10">The sequence shown here is derived from an EMBL/GenBank/DDBJ whole genome shotgun (WGS) entry which is preliminary data.</text>
</comment>
<evidence type="ECO:0000256" key="2">
    <source>
        <dbReference type="ARBA" id="ARBA00006918"/>
    </source>
</evidence>
<dbReference type="PANTHER" id="PTHR12855">
    <property type="entry name" value="DNA METHYLTRANSFERASE 1-ASSOCIATED PROTEIN 1 FAMILY MEMBER"/>
    <property type="match status" value="1"/>
</dbReference>
<dbReference type="Pfam" id="PF16282">
    <property type="entry name" value="SANT_DAMP1_like"/>
    <property type="match status" value="1"/>
</dbReference>
<keyword evidence="7" id="KW-0539">Nucleus</keyword>
<feature type="region of interest" description="Disordered" evidence="8">
    <location>
        <begin position="1"/>
        <end position="33"/>
    </location>
</feature>
<reference evidence="10 11" key="1">
    <citation type="journal article" date="2018" name="Sci. Rep.">
        <title>Characterisation of pathogen-specific regions and novel effector candidates in Fusarium oxysporum f. sp. cepae.</title>
        <authorList>
            <person name="Armitage A.D."/>
            <person name="Taylor A."/>
            <person name="Sobczyk M.K."/>
            <person name="Baxter L."/>
            <person name="Greenfield B.P."/>
            <person name="Bates H.J."/>
            <person name="Wilson F."/>
            <person name="Jackson A.C."/>
            <person name="Ott S."/>
            <person name="Harrison R.J."/>
            <person name="Clarkson J.P."/>
        </authorList>
    </citation>
    <scope>NUCLEOTIDE SEQUENCE [LARGE SCALE GENOMIC DNA]</scope>
    <source>
        <strain evidence="10 11">Fp_A8</strain>
    </source>
</reference>
<dbReference type="AlphaFoldDB" id="A0A420SCJ7"/>
<evidence type="ECO:0000256" key="7">
    <source>
        <dbReference type="ARBA" id="ARBA00023242"/>
    </source>
</evidence>
<dbReference type="Proteomes" id="UP000283569">
    <property type="component" value="Unassembled WGS sequence"/>
</dbReference>
<feature type="compositionally biased region" description="Polar residues" evidence="8">
    <location>
        <begin position="106"/>
        <end position="115"/>
    </location>
</feature>
<feature type="region of interest" description="Disordered" evidence="8">
    <location>
        <begin position="93"/>
        <end position="120"/>
    </location>
</feature>
<dbReference type="GO" id="GO:0006281">
    <property type="term" value="P:DNA repair"/>
    <property type="evidence" value="ECO:0007669"/>
    <property type="project" value="InterPro"/>
</dbReference>
<comment type="subcellular location">
    <subcellularLocation>
        <location evidence="1">Nucleus</location>
    </subcellularLocation>
</comment>
<dbReference type="InterPro" id="IPR032563">
    <property type="entry name" value="DAMP1_SANT-like"/>
</dbReference>
<dbReference type="InterPro" id="IPR027109">
    <property type="entry name" value="Swc4/Dmap1"/>
</dbReference>
<feature type="domain" description="DAMP1 SANT/Myb-like" evidence="9">
    <location>
        <begin position="127"/>
        <end position="225"/>
    </location>
</feature>
<name>A0A420SCJ7_GIBIN</name>
<evidence type="ECO:0000256" key="5">
    <source>
        <dbReference type="ARBA" id="ARBA00023015"/>
    </source>
</evidence>
<gene>
    <name evidence="10" type="ORF">BFJ72_g13420</name>
</gene>
<evidence type="ECO:0000313" key="11">
    <source>
        <dbReference type="Proteomes" id="UP000283569"/>
    </source>
</evidence>
<accession>A0A420SCJ7</accession>
<dbReference type="GO" id="GO:0000812">
    <property type="term" value="C:Swr1 complex"/>
    <property type="evidence" value="ECO:0007669"/>
    <property type="project" value="TreeGrafter"/>
</dbReference>